<dbReference type="GO" id="GO:0015833">
    <property type="term" value="P:peptide transport"/>
    <property type="evidence" value="ECO:0007669"/>
    <property type="project" value="UniProtKB-KW"/>
</dbReference>
<sequence>MSINHILSAQVDVEPILAQNASFEFLPDDFELASDDEKANFIEMRKSMSYWQDAWRRLKKNQVAMVALYIIIAIILFAFIGPYFSQYDYSQQIRGSENIAPCWEHPFGTDNLGRDILVRTMFGTRVSLIIGVVASLLVLVIGATYGAISGFIGGRVDDVMMRLAELIYSVPDILVVLLLTTVLKVPLQNAFNTSHLAIIKSLGVLGPSLVAIFIAFGLLYWVALARIIRGQVLMLKEQEFVTAAKALGASNKNIIKKHLLPNCIGQIIVTTCLEIPAAIFLESFLSFLGLGVSAPMTSLGSLAAAALSGMYSYTYRLIIPSVILSVMILSLNLFGDGLRDALDPRLKK</sequence>
<keyword evidence="8 10" id="KW-0472">Membrane</keyword>
<evidence type="ECO:0000259" key="11">
    <source>
        <dbReference type="PROSITE" id="PS50928"/>
    </source>
</evidence>
<keyword evidence="13" id="KW-1185">Reference proteome</keyword>
<keyword evidence="6" id="KW-0653">Protein transport</keyword>
<dbReference type="PANTHER" id="PTHR43386:SF24">
    <property type="entry name" value="OLIGOPEPTIDE TRANSPORT SYSTEM PERMEASE PROTEIN AMID"/>
    <property type="match status" value="1"/>
</dbReference>
<reference evidence="12" key="1">
    <citation type="submission" date="2021-04" db="EMBL/GenBank/DDBJ databases">
        <title>Sinoanaerobacter chloroacetimidivorans sp. nov., an obligate anaerobic bacterium isolated from anaerobic sludge.</title>
        <authorList>
            <person name="Bao Y."/>
        </authorList>
    </citation>
    <scope>NUCLEOTIDE SEQUENCE</scope>
    <source>
        <strain evidence="12">BAD-6</strain>
    </source>
</reference>
<dbReference type="CDD" id="cd06261">
    <property type="entry name" value="TM_PBP2"/>
    <property type="match status" value="1"/>
</dbReference>
<keyword evidence="4 10" id="KW-0812">Transmembrane</keyword>
<protein>
    <submittedName>
        <fullName evidence="12">ABC transporter permease</fullName>
    </submittedName>
</protein>
<evidence type="ECO:0000256" key="1">
    <source>
        <dbReference type="ARBA" id="ARBA00004651"/>
    </source>
</evidence>
<feature type="transmembrane region" description="Helical" evidence="10">
    <location>
        <begin position="166"/>
        <end position="185"/>
    </location>
</feature>
<dbReference type="Proteomes" id="UP000675664">
    <property type="component" value="Unassembled WGS sequence"/>
</dbReference>
<dbReference type="InterPro" id="IPR035906">
    <property type="entry name" value="MetI-like_sf"/>
</dbReference>
<feature type="transmembrane region" description="Helical" evidence="10">
    <location>
        <begin position="205"/>
        <end position="228"/>
    </location>
</feature>
<evidence type="ECO:0000256" key="7">
    <source>
        <dbReference type="ARBA" id="ARBA00022989"/>
    </source>
</evidence>
<evidence type="ECO:0000313" key="13">
    <source>
        <dbReference type="Proteomes" id="UP000675664"/>
    </source>
</evidence>
<keyword evidence="2 10" id="KW-0813">Transport</keyword>
<comment type="similarity">
    <text evidence="9">Belongs to the binding-protein-dependent transport system permease family. OppBC subfamily.</text>
</comment>
<evidence type="ECO:0000256" key="4">
    <source>
        <dbReference type="ARBA" id="ARBA00022692"/>
    </source>
</evidence>
<accession>A0A8J8B5A7</accession>
<dbReference type="InterPro" id="IPR000515">
    <property type="entry name" value="MetI-like"/>
</dbReference>
<dbReference type="GO" id="GO:0005886">
    <property type="term" value="C:plasma membrane"/>
    <property type="evidence" value="ECO:0007669"/>
    <property type="project" value="UniProtKB-SubCell"/>
</dbReference>
<dbReference type="Gene3D" id="1.10.3720.10">
    <property type="entry name" value="MetI-like"/>
    <property type="match status" value="1"/>
</dbReference>
<dbReference type="GO" id="GO:0055085">
    <property type="term" value="P:transmembrane transport"/>
    <property type="evidence" value="ECO:0007669"/>
    <property type="project" value="InterPro"/>
</dbReference>
<keyword evidence="5" id="KW-0571">Peptide transport</keyword>
<keyword evidence="7 10" id="KW-1133">Transmembrane helix</keyword>
<dbReference type="InterPro" id="IPR050366">
    <property type="entry name" value="BP-dependent_transpt_permease"/>
</dbReference>
<evidence type="ECO:0000256" key="9">
    <source>
        <dbReference type="ARBA" id="ARBA00024202"/>
    </source>
</evidence>
<dbReference type="SUPFAM" id="SSF161098">
    <property type="entry name" value="MetI-like"/>
    <property type="match status" value="1"/>
</dbReference>
<evidence type="ECO:0000256" key="10">
    <source>
        <dbReference type="RuleBase" id="RU363032"/>
    </source>
</evidence>
<dbReference type="Pfam" id="PF12911">
    <property type="entry name" value="OppC_N"/>
    <property type="match status" value="1"/>
</dbReference>
<evidence type="ECO:0000313" key="12">
    <source>
        <dbReference type="EMBL" id="MBR0600160.1"/>
    </source>
</evidence>
<dbReference type="Pfam" id="PF00528">
    <property type="entry name" value="BPD_transp_1"/>
    <property type="match status" value="1"/>
</dbReference>
<dbReference type="AlphaFoldDB" id="A0A8J8B5A7"/>
<feature type="transmembrane region" description="Helical" evidence="10">
    <location>
        <begin position="63"/>
        <end position="84"/>
    </location>
</feature>
<comment type="subcellular location">
    <subcellularLocation>
        <location evidence="1 10">Cell membrane</location>
        <topology evidence="1 10">Multi-pass membrane protein</topology>
    </subcellularLocation>
</comment>
<dbReference type="EMBL" id="JAGSND010000021">
    <property type="protein sequence ID" value="MBR0600160.1"/>
    <property type="molecule type" value="Genomic_DNA"/>
</dbReference>
<dbReference type="InterPro" id="IPR025966">
    <property type="entry name" value="OppC_N"/>
</dbReference>
<feature type="transmembrane region" description="Helical" evidence="10">
    <location>
        <begin position="314"/>
        <end position="334"/>
    </location>
</feature>
<dbReference type="PROSITE" id="PS50928">
    <property type="entry name" value="ABC_TM1"/>
    <property type="match status" value="1"/>
</dbReference>
<feature type="domain" description="ABC transmembrane type-1" evidence="11">
    <location>
        <begin position="124"/>
        <end position="335"/>
    </location>
</feature>
<evidence type="ECO:0000256" key="8">
    <source>
        <dbReference type="ARBA" id="ARBA00023136"/>
    </source>
</evidence>
<evidence type="ECO:0000256" key="6">
    <source>
        <dbReference type="ARBA" id="ARBA00022927"/>
    </source>
</evidence>
<keyword evidence="3" id="KW-1003">Cell membrane</keyword>
<feature type="transmembrane region" description="Helical" evidence="10">
    <location>
        <begin position="287"/>
        <end position="307"/>
    </location>
</feature>
<dbReference type="PANTHER" id="PTHR43386">
    <property type="entry name" value="OLIGOPEPTIDE TRANSPORT SYSTEM PERMEASE PROTEIN APPC"/>
    <property type="match status" value="1"/>
</dbReference>
<comment type="caution">
    <text evidence="12">The sequence shown here is derived from an EMBL/GenBank/DDBJ whole genome shotgun (WGS) entry which is preliminary data.</text>
</comment>
<name>A0A8J8B5A7_9FIRM</name>
<feature type="transmembrane region" description="Helical" evidence="10">
    <location>
        <begin position="259"/>
        <end position="281"/>
    </location>
</feature>
<gene>
    <name evidence="12" type="ORF">KCX82_19945</name>
</gene>
<dbReference type="GO" id="GO:0015031">
    <property type="term" value="P:protein transport"/>
    <property type="evidence" value="ECO:0007669"/>
    <property type="project" value="UniProtKB-KW"/>
</dbReference>
<evidence type="ECO:0000256" key="2">
    <source>
        <dbReference type="ARBA" id="ARBA00022448"/>
    </source>
</evidence>
<evidence type="ECO:0000256" key="3">
    <source>
        <dbReference type="ARBA" id="ARBA00022475"/>
    </source>
</evidence>
<evidence type="ECO:0000256" key="5">
    <source>
        <dbReference type="ARBA" id="ARBA00022856"/>
    </source>
</evidence>
<organism evidence="12 13">
    <name type="scientific">Sinanaerobacter chloroacetimidivorans</name>
    <dbReference type="NCBI Taxonomy" id="2818044"/>
    <lineage>
        <taxon>Bacteria</taxon>
        <taxon>Bacillati</taxon>
        <taxon>Bacillota</taxon>
        <taxon>Clostridia</taxon>
        <taxon>Peptostreptococcales</taxon>
        <taxon>Anaerovoracaceae</taxon>
        <taxon>Sinanaerobacter</taxon>
    </lineage>
</organism>
<reference evidence="12" key="2">
    <citation type="submission" date="2021-04" db="EMBL/GenBank/DDBJ databases">
        <authorList>
            <person name="Liu J."/>
        </authorList>
    </citation>
    <scope>NUCLEOTIDE SEQUENCE</scope>
    <source>
        <strain evidence="12">BAD-6</strain>
    </source>
</reference>
<feature type="transmembrane region" description="Helical" evidence="10">
    <location>
        <begin position="128"/>
        <end position="154"/>
    </location>
</feature>
<proteinExistence type="inferred from homology"/>